<dbReference type="Proteomes" id="UP000326687">
    <property type="component" value="Unassembled WGS sequence"/>
</dbReference>
<comment type="caution">
    <text evidence="1">The sequence shown here is derived from an EMBL/GenBank/DDBJ whole genome shotgun (WGS) entry which is preliminary data.</text>
</comment>
<dbReference type="Pfam" id="PF19991">
    <property type="entry name" value="HMA_2"/>
    <property type="match status" value="1"/>
</dbReference>
<proteinExistence type="predicted"/>
<gene>
    <name evidence="1" type="ORF">F2Z80_17470</name>
</gene>
<evidence type="ECO:0000313" key="2">
    <source>
        <dbReference type="Proteomes" id="UP000326687"/>
    </source>
</evidence>
<name>A0A5N3S6F3_9VIBR</name>
<protein>
    <submittedName>
        <fullName evidence="1">Uncharacterized protein</fullName>
    </submittedName>
</protein>
<accession>A0A5N3S6F3</accession>
<dbReference type="EMBL" id="VXDD01000003">
    <property type="protein sequence ID" value="KAB0301902.1"/>
    <property type="molecule type" value="Genomic_DNA"/>
</dbReference>
<reference evidence="1 2" key="1">
    <citation type="submission" date="2019-09" db="EMBL/GenBank/DDBJ databases">
        <title>Vibrio Fortis S7-72.</title>
        <authorList>
            <person name="Das S.K."/>
        </authorList>
    </citation>
    <scope>NUCLEOTIDE SEQUENCE [LARGE SCALE GENOMIC DNA]</scope>
    <source>
        <strain evidence="1 2">S7-72</strain>
    </source>
</reference>
<organism evidence="1 2">
    <name type="scientific">Vibrio fortis</name>
    <dbReference type="NCBI Taxonomy" id="212667"/>
    <lineage>
        <taxon>Bacteria</taxon>
        <taxon>Pseudomonadati</taxon>
        <taxon>Pseudomonadota</taxon>
        <taxon>Gammaproteobacteria</taxon>
        <taxon>Vibrionales</taxon>
        <taxon>Vibrionaceae</taxon>
        <taxon>Vibrio</taxon>
    </lineage>
</organism>
<sequence length="129" mass="14555">MVIIKVLAKMNTYIHKTNQRLRVRSDYIKDHPSEVEKLINQLNDIDAIFEIKYKKYAGSVAIQFDKNELDCESLLEILESHNWTQSSDKPSFVEQAMVSGTKTLVKGAATIALNRLLGPTVSLMVMSIA</sequence>
<dbReference type="AlphaFoldDB" id="A0A5N3S6F3"/>
<evidence type="ECO:0000313" key="1">
    <source>
        <dbReference type="EMBL" id="KAB0301902.1"/>
    </source>
</evidence>